<dbReference type="Proteomes" id="UP001186974">
    <property type="component" value="Unassembled WGS sequence"/>
</dbReference>
<gene>
    <name evidence="1" type="ORF">LTS18_000212</name>
</gene>
<name>A0ACC3DCD3_9PEZI</name>
<evidence type="ECO:0000313" key="2">
    <source>
        <dbReference type="Proteomes" id="UP001186974"/>
    </source>
</evidence>
<comment type="caution">
    <text evidence="1">The sequence shown here is derived from an EMBL/GenBank/DDBJ whole genome shotgun (WGS) entry which is preliminary data.</text>
</comment>
<reference evidence="1" key="1">
    <citation type="submission" date="2024-09" db="EMBL/GenBank/DDBJ databases">
        <title>Black Yeasts Isolated from many extreme environments.</title>
        <authorList>
            <person name="Coleine C."/>
            <person name="Stajich J.E."/>
            <person name="Selbmann L."/>
        </authorList>
    </citation>
    <scope>NUCLEOTIDE SEQUENCE</scope>
    <source>
        <strain evidence="1">CCFEE 5737</strain>
    </source>
</reference>
<proteinExistence type="predicted"/>
<organism evidence="1 2">
    <name type="scientific">Coniosporium uncinatum</name>
    <dbReference type="NCBI Taxonomy" id="93489"/>
    <lineage>
        <taxon>Eukaryota</taxon>
        <taxon>Fungi</taxon>
        <taxon>Dikarya</taxon>
        <taxon>Ascomycota</taxon>
        <taxon>Pezizomycotina</taxon>
        <taxon>Dothideomycetes</taxon>
        <taxon>Dothideomycetes incertae sedis</taxon>
        <taxon>Coniosporium</taxon>
    </lineage>
</organism>
<accession>A0ACC3DCD3</accession>
<protein>
    <submittedName>
        <fullName evidence="1">Uncharacterized protein</fullName>
    </submittedName>
</protein>
<sequence length="191" mass="19425">MNPGLAHISDVGTCQDDLPAIKKGDVFTVSAVYDTKKNPLMRMDDDMHQELMGIALSYVVVEENDKEGKSWPCGTSTEYCETDTQAKTGLGGIIGTLAGNVPATKKPESDEGAGAGSEAGGMEGMGGMKGMGDEHASDHSASVGLATDASAVPALGGEVAGMGSGKADVGELHVVGEESEGGVFKFPSGTR</sequence>
<evidence type="ECO:0000313" key="1">
    <source>
        <dbReference type="EMBL" id="KAK3064975.1"/>
    </source>
</evidence>
<dbReference type="EMBL" id="JAWDJW010006384">
    <property type="protein sequence ID" value="KAK3064975.1"/>
    <property type="molecule type" value="Genomic_DNA"/>
</dbReference>
<keyword evidence="2" id="KW-1185">Reference proteome</keyword>